<feature type="domain" description="3-hydroxyacyl-CoA dehydrogenase C-terminal" evidence="6">
    <location>
        <begin position="192"/>
        <end position="294"/>
    </location>
</feature>
<comment type="pathway">
    <text evidence="1">Lipid metabolism; fatty acid beta-oxidation.</text>
</comment>
<dbReference type="Pfam" id="PF02737">
    <property type="entry name" value="3HCDH_N"/>
    <property type="match status" value="1"/>
</dbReference>
<keyword evidence="5" id="KW-0443">Lipid metabolism</keyword>
<evidence type="ECO:0000256" key="1">
    <source>
        <dbReference type="ARBA" id="ARBA00005005"/>
    </source>
</evidence>
<organism evidence="8">
    <name type="scientific">uncultured marine group II/III euryarchaeote KM3_12_E09</name>
    <dbReference type="NCBI Taxonomy" id="1457860"/>
    <lineage>
        <taxon>Archaea</taxon>
        <taxon>Methanobacteriati</taxon>
        <taxon>Methanobacteriota</taxon>
        <taxon>environmental samples</taxon>
    </lineage>
</organism>
<dbReference type="GO" id="GO:0006635">
    <property type="term" value="P:fatty acid beta-oxidation"/>
    <property type="evidence" value="ECO:0007669"/>
    <property type="project" value="UniProtKB-UniPathway"/>
</dbReference>
<evidence type="ECO:0000256" key="2">
    <source>
        <dbReference type="ARBA" id="ARBA00022832"/>
    </source>
</evidence>
<evidence type="ECO:0000256" key="5">
    <source>
        <dbReference type="ARBA" id="ARBA00023098"/>
    </source>
</evidence>
<dbReference type="EC" id="1.1.1.35" evidence="8"/>
<dbReference type="Pfam" id="PF00725">
    <property type="entry name" value="3HCDH"/>
    <property type="match status" value="1"/>
</dbReference>
<dbReference type="Pfam" id="PF00378">
    <property type="entry name" value="ECH_1"/>
    <property type="match status" value="1"/>
</dbReference>
<reference evidence="8" key="1">
    <citation type="journal article" date="2014" name="Genome Biol. Evol.">
        <title>Pangenome evidence for extensive interdomain horizontal transfer affecting lineage core and shell genes in uncultured planktonic thaumarchaeota and euryarchaeota.</title>
        <authorList>
            <person name="Deschamps P."/>
            <person name="Zivanovic Y."/>
            <person name="Moreira D."/>
            <person name="Rodriguez-Valera F."/>
            <person name="Lopez-Garcia P."/>
        </authorList>
    </citation>
    <scope>NUCLEOTIDE SEQUENCE</scope>
</reference>
<dbReference type="EMBL" id="KF900584">
    <property type="protein sequence ID" value="AIF00199.1"/>
    <property type="molecule type" value="Genomic_DNA"/>
</dbReference>
<dbReference type="Gene3D" id="3.90.226.10">
    <property type="entry name" value="2-enoyl-CoA Hydratase, Chain A, domain 1"/>
    <property type="match status" value="1"/>
</dbReference>
<keyword evidence="3 8" id="KW-0560">Oxidoreductase</keyword>
<dbReference type="SUPFAM" id="SSF52096">
    <property type="entry name" value="ClpP/crotonase"/>
    <property type="match status" value="1"/>
</dbReference>
<evidence type="ECO:0000313" key="8">
    <source>
        <dbReference type="EMBL" id="AIF00199.1"/>
    </source>
</evidence>
<dbReference type="InterPro" id="IPR029045">
    <property type="entry name" value="ClpP/crotonase-like_dom_sf"/>
</dbReference>
<dbReference type="Gene3D" id="3.40.50.720">
    <property type="entry name" value="NAD(P)-binding Rossmann-like Domain"/>
    <property type="match status" value="1"/>
</dbReference>
<dbReference type="InterPro" id="IPR008927">
    <property type="entry name" value="6-PGluconate_DH-like_C_sf"/>
</dbReference>
<dbReference type="PANTHER" id="PTHR48075:SF7">
    <property type="entry name" value="3-HYDROXYACYL-COA DEHYDROGENASE-RELATED"/>
    <property type="match status" value="1"/>
</dbReference>
<dbReference type="SUPFAM" id="SSF48179">
    <property type="entry name" value="6-phosphogluconate dehydrogenase C-terminal domain-like"/>
    <property type="match status" value="2"/>
</dbReference>
<proteinExistence type="predicted"/>
<dbReference type="InterPro" id="IPR001753">
    <property type="entry name" value="Enoyl-CoA_hydra/iso"/>
</dbReference>
<dbReference type="GO" id="GO:0070403">
    <property type="term" value="F:NAD+ binding"/>
    <property type="evidence" value="ECO:0007669"/>
    <property type="project" value="InterPro"/>
</dbReference>
<dbReference type="UniPathway" id="UPA00659"/>
<sequence>MSSSIERVAVIGSGVMGAGIAAHCANAGCEVLLLDIVRDESNRNSVATSAIQQMLKSNPEMLMHKRNVKLITAGNIEDDLSKLSEVDWVVEVVIENLDIKRSLYASLSEHIGPDTIVSSNTSTLPRSELVGGMSDDMASRFLITHFFNPPRYLPLLEIVTAPEVDDSVTERLCSFADQRLGKRVTMCNDTPGFIGNRLGIYFIQRALKATLDHDFTVEQADAMLGRPIGVPKTAVFGLMDLVGIDLVPHVTSSMLEHLPSDDPFHDIAGTGGDIVEAMIAEGYTGRKGKGGFYRLNKEGGKRVKEARNLSTGEYAPANRRAAFSSAKMGKQGLARLMDYPDEGSAFVTDVLLDTLSYAAHIAPQVSDDIHSIDGAMKVGYNWKKGPFEMMDSIGASSMVERLQAAGRSVPDLLAKAAENGSFYAIEDGEITRLAADGSMITVDRPDSTLTVADLKRRGKPLKRNGSASIWDMGDDILLVEYHSKMNAVDPFIVEMLVDAVDMAESGDWKGIVIGNDGSNFSAGANLGLVLFAVNLAAWKDVEDFISAGQDAYQAVKYCEIPVVAASAGMCLGGGAEILMHCDAIQAHSESYIGLVEVGVGIIPAWGGCKELLGRLRDFGLVSEGPMGAVMKAFEYIGTAQVAKSAEQARSMGFLSPNDSITMNRDRLLADAKGRVLEMSDDYEPPEPRTYSLPGETGFTALELAVKDLVLSGQATPHDIVVTRELARILTGGGTDMTMLLEEDDILEMERKAIVWLGRQPDTLARMEHMLETGKPLRN</sequence>
<dbReference type="Gene3D" id="1.10.1040.50">
    <property type="match status" value="1"/>
</dbReference>
<dbReference type="PANTHER" id="PTHR48075">
    <property type="entry name" value="3-HYDROXYACYL-COA DEHYDROGENASE FAMILY PROTEIN"/>
    <property type="match status" value="1"/>
</dbReference>
<dbReference type="CDD" id="cd06558">
    <property type="entry name" value="crotonase-like"/>
    <property type="match status" value="1"/>
</dbReference>
<keyword evidence="4" id="KW-0520">NAD</keyword>
<evidence type="ECO:0000259" key="6">
    <source>
        <dbReference type="Pfam" id="PF00725"/>
    </source>
</evidence>
<dbReference type="GO" id="GO:0003857">
    <property type="term" value="F:(3S)-3-hydroxyacyl-CoA dehydrogenase (NAD+) activity"/>
    <property type="evidence" value="ECO:0007669"/>
    <property type="project" value="UniProtKB-EC"/>
</dbReference>
<protein>
    <submittedName>
        <fullName evidence="8">3-hydroxyacyl-CoA dehydrogenase, putative (FadN)</fullName>
        <ecNumber evidence="8">1.1.1.35</ecNumber>
    </submittedName>
</protein>
<accession>A0A075G954</accession>
<gene>
    <name evidence="8" type="primary">fadN</name>
</gene>
<dbReference type="InterPro" id="IPR006176">
    <property type="entry name" value="3-OHacyl-CoA_DH_NAD-bd"/>
</dbReference>
<evidence type="ECO:0000259" key="7">
    <source>
        <dbReference type="Pfam" id="PF02737"/>
    </source>
</evidence>
<keyword evidence="2" id="KW-0276">Fatty acid metabolism</keyword>
<dbReference type="InterPro" id="IPR006108">
    <property type="entry name" value="3HC_DH_C"/>
</dbReference>
<evidence type="ECO:0000256" key="4">
    <source>
        <dbReference type="ARBA" id="ARBA00023027"/>
    </source>
</evidence>
<evidence type="ECO:0000256" key="3">
    <source>
        <dbReference type="ARBA" id="ARBA00023002"/>
    </source>
</evidence>
<dbReference type="InterPro" id="IPR036291">
    <property type="entry name" value="NAD(P)-bd_dom_sf"/>
</dbReference>
<name>A0A075G954_9EURY</name>
<dbReference type="AlphaFoldDB" id="A0A075G954"/>
<dbReference type="SUPFAM" id="SSF51735">
    <property type="entry name" value="NAD(P)-binding Rossmann-fold domains"/>
    <property type="match status" value="1"/>
</dbReference>
<feature type="domain" description="3-hydroxyacyl-CoA dehydrogenase NAD binding" evidence="7">
    <location>
        <begin position="8"/>
        <end position="189"/>
    </location>
</feature>